<comment type="caution">
    <text evidence="2">The sequence shown here is derived from an EMBL/GenBank/DDBJ whole genome shotgun (WGS) entry which is preliminary data.</text>
</comment>
<dbReference type="EMBL" id="JAAPAO010000334">
    <property type="protein sequence ID" value="KAF4662855.1"/>
    <property type="molecule type" value="Genomic_DNA"/>
</dbReference>
<name>A0A7J6LUB7_PERCH</name>
<evidence type="ECO:0000313" key="3">
    <source>
        <dbReference type="Proteomes" id="UP000591131"/>
    </source>
</evidence>
<dbReference type="Proteomes" id="UP000591131">
    <property type="component" value="Unassembled WGS sequence"/>
</dbReference>
<keyword evidence="3" id="KW-1185">Reference proteome</keyword>
<accession>A0A7J6LUB7</accession>
<reference evidence="2 3" key="1">
    <citation type="submission" date="2020-04" db="EMBL/GenBank/DDBJ databases">
        <title>Perkinsus chesapeaki whole genome sequence.</title>
        <authorList>
            <person name="Bogema D.R."/>
        </authorList>
    </citation>
    <scope>NUCLEOTIDE SEQUENCE [LARGE SCALE GENOMIC DNA]</scope>
    <source>
        <strain evidence="2">ATCC PRA-425</strain>
    </source>
</reference>
<feature type="chain" id="PRO_5029658136" evidence="1">
    <location>
        <begin position="20"/>
        <end position="246"/>
    </location>
</feature>
<sequence length="246" mass="27080">MSNNLIGTALLVATLSVVATMSESMPKWWQDIYSSLDYFPVVTEADGCELSKKLSSCLYTTETLFGSVNMTLTNLRIHSSDGSRPVVSAGSVYRKDGTHDVSAITGRLFLTETFTSSGGERFNVTWEVDATEHLLSPVKVGEFLTYSTITIDSSFGKHVVQSKQSTIMAGPASALSVHEAPHFRSAKDPDEQIEYVLELSLYVSHGYFYFGVAGINFEASWNSPNGLRREMASGSKDIARLWYIRS</sequence>
<proteinExistence type="predicted"/>
<organism evidence="2 3">
    <name type="scientific">Perkinsus chesapeaki</name>
    <name type="common">Clam parasite</name>
    <name type="synonym">Perkinsus andrewsi</name>
    <dbReference type="NCBI Taxonomy" id="330153"/>
    <lineage>
        <taxon>Eukaryota</taxon>
        <taxon>Sar</taxon>
        <taxon>Alveolata</taxon>
        <taxon>Perkinsozoa</taxon>
        <taxon>Perkinsea</taxon>
        <taxon>Perkinsida</taxon>
        <taxon>Perkinsidae</taxon>
        <taxon>Perkinsus</taxon>
    </lineage>
</organism>
<gene>
    <name evidence="2" type="ORF">FOL47_006031</name>
</gene>
<dbReference type="AlphaFoldDB" id="A0A7J6LUB7"/>
<protein>
    <submittedName>
        <fullName evidence="2">Uncharacterized protein</fullName>
    </submittedName>
</protein>
<evidence type="ECO:0000313" key="2">
    <source>
        <dbReference type="EMBL" id="KAF4662855.1"/>
    </source>
</evidence>
<evidence type="ECO:0000256" key="1">
    <source>
        <dbReference type="SAM" id="SignalP"/>
    </source>
</evidence>
<keyword evidence="1" id="KW-0732">Signal</keyword>
<feature type="signal peptide" evidence="1">
    <location>
        <begin position="1"/>
        <end position="19"/>
    </location>
</feature>